<keyword evidence="12" id="KW-1185">Reference proteome</keyword>
<dbReference type="PROSITE" id="PS50110">
    <property type="entry name" value="RESPONSE_REGULATORY"/>
    <property type="match status" value="1"/>
</dbReference>
<keyword evidence="5 8" id="KW-0238">DNA-binding</keyword>
<dbReference type="KEGG" id="pdg:BCM40_06555"/>
<evidence type="ECO:0000256" key="7">
    <source>
        <dbReference type="PROSITE-ProRule" id="PRU00169"/>
    </source>
</evidence>
<evidence type="ECO:0000313" key="11">
    <source>
        <dbReference type="EMBL" id="ANU23052.1"/>
    </source>
</evidence>
<keyword evidence="2 7" id="KW-0597">Phosphoprotein</keyword>
<comment type="subcellular location">
    <subcellularLocation>
        <location evidence="1">Cytoplasm</location>
    </subcellularLocation>
</comment>
<dbReference type="SMART" id="SM00448">
    <property type="entry name" value="REC"/>
    <property type="match status" value="1"/>
</dbReference>
<evidence type="ECO:0000256" key="3">
    <source>
        <dbReference type="ARBA" id="ARBA00023012"/>
    </source>
</evidence>
<dbReference type="STRING" id="414778.BCM40_06555"/>
<dbReference type="GO" id="GO:0005829">
    <property type="term" value="C:cytosol"/>
    <property type="evidence" value="ECO:0007669"/>
    <property type="project" value="TreeGrafter"/>
</dbReference>
<evidence type="ECO:0000256" key="1">
    <source>
        <dbReference type="ARBA" id="ARBA00004496"/>
    </source>
</evidence>
<dbReference type="InterPro" id="IPR001867">
    <property type="entry name" value="OmpR/PhoB-type_DNA-bd"/>
</dbReference>
<dbReference type="InterPro" id="IPR039420">
    <property type="entry name" value="WalR-like"/>
</dbReference>
<accession>A0A1C7EI72</accession>
<protein>
    <submittedName>
        <fullName evidence="11">DNA-binding response regulator</fullName>
    </submittedName>
</protein>
<name>A0A1C7EI72_9BACL</name>
<reference evidence="11" key="1">
    <citation type="submission" date="2016-10" db="EMBL/GenBank/DDBJ databases">
        <authorList>
            <person name="See-Too W.S."/>
        </authorList>
    </citation>
    <scope>NUCLEOTIDE SEQUENCE</scope>
    <source>
        <strain evidence="11">DSM 22276</strain>
    </source>
</reference>
<evidence type="ECO:0000259" key="9">
    <source>
        <dbReference type="PROSITE" id="PS50110"/>
    </source>
</evidence>
<feature type="domain" description="OmpR/PhoB-type" evidence="10">
    <location>
        <begin position="143"/>
        <end position="240"/>
    </location>
</feature>
<dbReference type="PROSITE" id="PS51755">
    <property type="entry name" value="OMPR_PHOB"/>
    <property type="match status" value="1"/>
</dbReference>
<dbReference type="GO" id="GO:0032993">
    <property type="term" value="C:protein-DNA complex"/>
    <property type="evidence" value="ECO:0007669"/>
    <property type="project" value="TreeGrafter"/>
</dbReference>
<evidence type="ECO:0000256" key="2">
    <source>
        <dbReference type="ARBA" id="ARBA00022553"/>
    </source>
</evidence>
<feature type="DNA-binding region" description="OmpR/PhoB-type" evidence="8">
    <location>
        <begin position="143"/>
        <end position="240"/>
    </location>
</feature>
<evidence type="ECO:0000256" key="4">
    <source>
        <dbReference type="ARBA" id="ARBA00023015"/>
    </source>
</evidence>
<evidence type="ECO:0000256" key="8">
    <source>
        <dbReference type="PROSITE-ProRule" id="PRU01091"/>
    </source>
</evidence>
<dbReference type="GO" id="GO:0000156">
    <property type="term" value="F:phosphorelay response regulator activity"/>
    <property type="evidence" value="ECO:0007669"/>
    <property type="project" value="TreeGrafter"/>
</dbReference>
<dbReference type="InterPro" id="IPR011006">
    <property type="entry name" value="CheY-like_superfamily"/>
</dbReference>
<organism evidence="11 12">
    <name type="scientific">Planococcus donghaensis</name>
    <dbReference type="NCBI Taxonomy" id="414778"/>
    <lineage>
        <taxon>Bacteria</taxon>
        <taxon>Bacillati</taxon>
        <taxon>Bacillota</taxon>
        <taxon>Bacilli</taxon>
        <taxon>Bacillales</taxon>
        <taxon>Caryophanaceae</taxon>
        <taxon>Planococcus</taxon>
    </lineage>
</organism>
<dbReference type="FunFam" id="3.40.50.2300:FF:000001">
    <property type="entry name" value="DNA-binding response regulator PhoB"/>
    <property type="match status" value="1"/>
</dbReference>
<dbReference type="AlphaFoldDB" id="A0A1C7EI72"/>
<dbReference type="GO" id="GO:0006355">
    <property type="term" value="P:regulation of DNA-templated transcription"/>
    <property type="evidence" value="ECO:0007669"/>
    <property type="project" value="InterPro"/>
</dbReference>
<keyword evidence="4" id="KW-0805">Transcription regulation</keyword>
<dbReference type="RefSeq" id="WP_065526101.1">
    <property type="nucleotide sequence ID" value="NZ_CP016543.2"/>
</dbReference>
<gene>
    <name evidence="11" type="ORF">BCM40_06555</name>
</gene>
<dbReference type="Proteomes" id="UP000092495">
    <property type="component" value="Chromosome"/>
</dbReference>
<dbReference type="InterPro" id="IPR016032">
    <property type="entry name" value="Sig_transdc_resp-reg_C-effctor"/>
</dbReference>
<dbReference type="CDD" id="cd00383">
    <property type="entry name" value="trans_reg_C"/>
    <property type="match status" value="1"/>
</dbReference>
<keyword evidence="3" id="KW-0902">Two-component regulatory system</keyword>
<dbReference type="Pfam" id="PF00486">
    <property type="entry name" value="Trans_reg_C"/>
    <property type="match status" value="1"/>
</dbReference>
<evidence type="ECO:0000256" key="6">
    <source>
        <dbReference type="ARBA" id="ARBA00023163"/>
    </source>
</evidence>
<dbReference type="FunFam" id="1.10.10.10:FF:000018">
    <property type="entry name" value="DNA-binding response regulator ResD"/>
    <property type="match status" value="1"/>
</dbReference>
<dbReference type="Gene3D" id="3.40.50.2300">
    <property type="match status" value="1"/>
</dbReference>
<dbReference type="EMBL" id="CP016543">
    <property type="protein sequence ID" value="ANU23052.1"/>
    <property type="molecule type" value="Genomic_DNA"/>
</dbReference>
<dbReference type="PANTHER" id="PTHR48111:SF2">
    <property type="entry name" value="RESPONSE REGULATOR SAER"/>
    <property type="match status" value="1"/>
</dbReference>
<dbReference type="OrthoDB" id="9790442at2"/>
<dbReference type="CDD" id="cd17574">
    <property type="entry name" value="REC_OmpR"/>
    <property type="match status" value="1"/>
</dbReference>
<dbReference type="Gene3D" id="6.10.250.690">
    <property type="match status" value="1"/>
</dbReference>
<dbReference type="InterPro" id="IPR001789">
    <property type="entry name" value="Sig_transdc_resp-reg_receiver"/>
</dbReference>
<dbReference type="SMART" id="SM00862">
    <property type="entry name" value="Trans_reg_C"/>
    <property type="match status" value="1"/>
</dbReference>
<dbReference type="Pfam" id="PF00072">
    <property type="entry name" value="Response_reg"/>
    <property type="match status" value="1"/>
</dbReference>
<sequence>MYSNAGRSYRVKAQTTILIADDDEEIRNLLGIYLKNEGYTLYYAQNGKEVLEIIHQTDISLVILDLMMPVLDGISTCMEIRKKYFMPILMLTAKTSDLDLMKGITIGADDYMRKPFNPLEVTLRVKSLLRRYQDYGAREAMDASLLQYKDLSIDIQTRQCLKGGQSIRLTPKEFDILSFFMRNPNQVLSLDQIYEAVWQEAALGIENVVMVHITKLREKIEDDSRQPSYIKTVWGKGYRL</sequence>
<dbReference type="SUPFAM" id="SSF52172">
    <property type="entry name" value="CheY-like"/>
    <property type="match status" value="1"/>
</dbReference>
<evidence type="ECO:0000313" key="12">
    <source>
        <dbReference type="Proteomes" id="UP000092495"/>
    </source>
</evidence>
<dbReference type="PANTHER" id="PTHR48111">
    <property type="entry name" value="REGULATOR OF RPOS"/>
    <property type="match status" value="1"/>
</dbReference>
<dbReference type="SUPFAM" id="SSF46894">
    <property type="entry name" value="C-terminal effector domain of the bipartite response regulators"/>
    <property type="match status" value="1"/>
</dbReference>
<evidence type="ECO:0000256" key="5">
    <source>
        <dbReference type="ARBA" id="ARBA00023125"/>
    </source>
</evidence>
<feature type="domain" description="Response regulatory" evidence="9">
    <location>
        <begin position="16"/>
        <end position="129"/>
    </location>
</feature>
<dbReference type="InterPro" id="IPR036388">
    <property type="entry name" value="WH-like_DNA-bd_sf"/>
</dbReference>
<proteinExistence type="predicted"/>
<dbReference type="Gene3D" id="1.10.10.10">
    <property type="entry name" value="Winged helix-like DNA-binding domain superfamily/Winged helix DNA-binding domain"/>
    <property type="match status" value="1"/>
</dbReference>
<dbReference type="GO" id="GO:0000976">
    <property type="term" value="F:transcription cis-regulatory region binding"/>
    <property type="evidence" value="ECO:0007669"/>
    <property type="project" value="TreeGrafter"/>
</dbReference>
<keyword evidence="6" id="KW-0804">Transcription</keyword>
<evidence type="ECO:0000259" key="10">
    <source>
        <dbReference type="PROSITE" id="PS51755"/>
    </source>
</evidence>
<feature type="modified residue" description="4-aspartylphosphate" evidence="7">
    <location>
        <position position="65"/>
    </location>
</feature>